<dbReference type="EMBL" id="JAFCMP010000123">
    <property type="protein sequence ID" value="KAG5185738.1"/>
    <property type="molecule type" value="Genomic_DNA"/>
</dbReference>
<keyword evidence="8" id="KW-1185">Reference proteome</keyword>
<dbReference type="InterPro" id="IPR000306">
    <property type="entry name" value="Znf_FYVE"/>
</dbReference>
<dbReference type="AlphaFoldDB" id="A0A836CKW8"/>
<evidence type="ECO:0000256" key="3">
    <source>
        <dbReference type="ARBA" id="ARBA00022833"/>
    </source>
</evidence>
<evidence type="ECO:0000256" key="4">
    <source>
        <dbReference type="PROSITE-ProRule" id="PRU00091"/>
    </source>
</evidence>
<gene>
    <name evidence="7" type="ORF">JKP88DRAFT_23290</name>
    <name evidence="6" type="ORF">JKP88DRAFT_41209</name>
</gene>
<dbReference type="InterPro" id="IPR052113">
    <property type="entry name" value="FYVE-type_Zinc_Finger"/>
</dbReference>
<evidence type="ECO:0000313" key="6">
    <source>
        <dbReference type="EMBL" id="KAG5185738.1"/>
    </source>
</evidence>
<organism evidence="7 8">
    <name type="scientific">Tribonema minus</name>
    <dbReference type="NCBI Taxonomy" id="303371"/>
    <lineage>
        <taxon>Eukaryota</taxon>
        <taxon>Sar</taxon>
        <taxon>Stramenopiles</taxon>
        <taxon>Ochrophyta</taxon>
        <taxon>PX clade</taxon>
        <taxon>Xanthophyceae</taxon>
        <taxon>Tribonematales</taxon>
        <taxon>Tribonemataceae</taxon>
        <taxon>Tribonema</taxon>
    </lineage>
</organism>
<dbReference type="SUPFAM" id="SSF57903">
    <property type="entry name" value="FYVE/PHD zinc finger"/>
    <property type="match status" value="1"/>
</dbReference>
<reference evidence="7" key="1">
    <citation type="submission" date="2021-02" db="EMBL/GenBank/DDBJ databases">
        <title>First Annotated Genome of the Yellow-green Alga Tribonema minus.</title>
        <authorList>
            <person name="Mahan K.M."/>
        </authorList>
    </citation>
    <scope>NUCLEOTIDE SEQUENCE</scope>
    <source>
        <strain evidence="7">UTEX B ZZ1240</strain>
    </source>
</reference>
<comment type="caution">
    <text evidence="7">The sequence shown here is derived from an EMBL/GenBank/DDBJ whole genome shotgun (WGS) entry which is preliminary data.</text>
</comment>
<feature type="domain" description="FYVE-type" evidence="5">
    <location>
        <begin position="42"/>
        <end position="102"/>
    </location>
</feature>
<keyword evidence="3" id="KW-0862">Zinc</keyword>
<dbReference type="InterPro" id="IPR017455">
    <property type="entry name" value="Znf_FYVE-rel"/>
</dbReference>
<dbReference type="InterPro" id="IPR011011">
    <property type="entry name" value="Znf_FYVE_PHD"/>
</dbReference>
<name>A0A836CKW8_9STRA</name>
<evidence type="ECO:0000259" key="5">
    <source>
        <dbReference type="PROSITE" id="PS50178"/>
    </source>
</evidence>
<dbReference type="Proteomes" id="UP000664859">
    <property type="component" value="Unassembled WGS sequence"/>
</dbReference>
<dbReference type="SUPFAM" id="SSF50729">
    <property type="entry name" value="PH domain-like"/>
    <property type="match status" value="1"/>
</dbReference>
<dbReference type="Pfam" id="PF01363">
    <property type="entry name" value="FYVE"/>
    <property type="match status" value="1"/>
</dbReference>
<keyword evidence="1" id="KW-0479">Metal-binding</keyword>
<dbReference type="SMART" id="SM00064">
    <property type="entry name" value="FYVE"/>
    <property type="match status" value="1"/>
</dbReference>
<keyword evidence="2 4" id="KW-0863">Zinc-finger</keyword>
<accession>A0A836CKW8</accession>
<proteinExistence type="predicted"/>
<dbReference type="InterPro" id="IPR013083">
    <property type="entry name" value="Znf_RING/FYVE/PHD"/>
</dbReference>
<dbReference type="PROSITE" id="PS50178">
    <property type="entry name" value="ZF_FYVE"/>
    <property type="match status" value="1"/>
</dbReference>
<sequence length="279" mass="31170">MGQAFACCKGLDFSHMQHHFAKGARQSFVLAAAAQQPSWVVDDMQDSCYGCAAEFNYRNRKHHCRRCHNIYCDACTAYREKLLLFGFTQAVRLCQMCLTAAREENSFLDDHLPLLQEGSTFLRHHGYGRKVPIFVKLSPDTASLVCMEPGRGAAGSSLVFLAEVRSVSMEHASTLVLQLQASSTTLKFDACSTNECRAWLEALQAACAWSQRPALKQAVEEARAARWEQLQYAQYSKAAAENRKQRQAAREQMAAKYNISSFSSSYAHRRAVSNGYAVS</sequence>
<dbReference type="PANTHER" id="PTHR39490">
    <property type="entry name" value="ARRESTIN DOMAIN-CONTAINING PROTEIN D"/>
    <property type="match status" value="1"/>
</dbReference>
<protein>
    <recommendedName>
        <fullName evidence="5">FYVE-type domain-containing protein</fullName>
    </recommendedName>
</protein>
<dbReference type="GO" id="GO:0008270">
    <property type="term" value="F:zinc ion binding"/>
    <property type="evidence" value="ECO:0007669"/>
    <property type="project" value="UniProtKB-KW"/>
</dbReference>
<dbReference type="OrthoDB" id="660555at2759"/>
<dbReference type="Gene3D" id="3.30.40.10">
    <property type="entry name" value="Zinc/RING finger domain, C3HC4 (zinc finger)"/>
    <property type="match status" value="1"/>
</dbReference>
<evidence type="ECO:0000313" key="7">
    <source>
        <dbReference type="EMBL" id="KAG5189083.1"/>
    </source>
</evidence>
<evidence type="ECO:0000256" key="1">
    <source>
        <dbReference type="ARBA" id="ARBA00022723"/>
    </source>
</evidence>
<dbReference type="PANTHER" id="PTHR39490:SF8">
    <property type="entry name" value="ZINC FINGER FYVE DOMAIN-CONTAINING PROTEIN 21"/>
    <property type="match status" value="1"/>
</dbReference>
<dbReference type="EMBL" id="JAFCMP010000057">
    <property type="protein sequence ID" value="KAG5189083.1"/>
    <property type="molecule type" value="Genomic_DNA"/>
</dbReference>
<evidence type="ECO:0000256" key="2">
    <source>
        <dbReference type="ARBA" id="ARBA00022771"/>
    </source>
</evidence>
<evidence type="ECO:0000313" key="8">
    <source>
        <dbReference type="Proteomes" id="UP000664859"/>
    </source>
</evidence>